<evidence type="ECO:0000256" key="1">
    <source>
        <dbReference type="SAM" id="MobiDB-lite"/>
    </source>
</evidence>
<comment type="caution">
    <text evidence="2">The sequence shown here is derived from an EMBL/GenBank/DDBJ whole genome shotgun (WGS) entry which is preliminary data.</text>
</comment>
<evidence type="ECO:0000313" key="3">
    <source>
        <dbReference type="Proteomes" id="UP000663844"/>
    </source>
</evidence>
<protein>
    <submittedName>
        <fullName evidence="2">Uncharacterized protein</fullName>
    </submittedName>
</protein>
<accession>A0A819PYI7</accession>
<dbReference type="AlphaFoldDB" id="A0A819PYI7"/>
<dbReference type="Proteomes" id="UP000663844">
    <property type="component" value="Unassembled WGS sequence"/>
</dbReference>
<dbReference type="EMBL" id="CAJOAZ010003575">
    <property type="protein sequence ID" value="CAF4016332.1"/>
    <property type="molecule type" value="Genomic_DNA"/>
</dbReference>
<gene>
    <name evidence="2" type="ORF">OXD698_LOCUS30416</name>
</gene>
<reference evidence="2" key="1">
    <citation type="submission" date="2021-02" db="EMBL/GenBank/DDBJ databases">
        <authorList>
            <person name="Nowell W R."/>
        </authorList>
    </citation>
    <scope>NUCLEOTIDE SEQUENCE</scope>
</reference>
<sequence length="71" mass="8067">MSTWWERFWAAKRLVDAIDDLGNSPDISFGPMNIPTSPTPTESDRQFEELDEAQKKFDEVFKDGEGTLTNG</sequence>
<proteinExistence type="predicted"/>
<evidence type="ECO:0000313" key="2">
    <source>
        <dbReference type="EMBL" id="CAF4016332.1"/>
    </source>
</evidence>
<feature type="region of interest" description="Disordered" evidence="1">
    <location>
        <begin position="26"/>
        <end position="45"/>
    </location>
</feature>
<organism evidence="2 3">
    <name type="scientific">Adineta steineri</name>
    <dbReference type="NCBI Taxonomy" id="433720"/>
    <lineage>
        <taxon>Eukaryota</taxon>
        <taxon>Metazoa</taxon>
        <taxon>Spiralia</taxon>
        <taxon>Gnathifera</taxon>
        <taxon>Rotifera</taxon>
        <taxon>Eurotatoria</taxon>
        <taxon>Bdelloidea</taxon>
        <taxon>Adinetida</taxon>
        <taxon>Adinetidae</taxon>
        <taxon>Adineta</taxon>
    </lineage>
</organism>
<name>A0A819PYI7_9BILA</name>